<dbReference type="AlphaFoldDB" id="A0A6A5QLF1"/>
<proteinExistence type="predicted"/>
<accession>A0A6A5QLF1</accession>
<evidence type="ECO:0000313" key="1">
    <source>
        <dbReference type="EMBL" id="KAF1915294.1"/>
    </source>
</evidence>
<name>A0A6A5QLF1_AMPQU</name>
<organism evidence="1 2">
    <name type="scientific">Ampelomyces quisqualis</name>
    <name type="common">Powdery mildew agent</name>
    <dbReference type="NCBI Taxonomy" id="50730"/>
    <lineage>
        <taxon>Eukaryota</taxon>
        <taxon>Fungi</taxon>
        <taxon>Dikarya</taxon>
        <taxon>Ascomycota</taxon>
        <taxon>Pezizomycotina</taxon>
        <taxon>Dothideomycetes</taxon>
        <taxon>Pleosporomycetidae</taxon>
        <taxon>Pleosporales</taxon>
        <taxon>Pleosporineae</taxon>
        <taxon>Phaeosphaeriaceae</taxon>
        <taxon>Ampelomyces</taxon>
    </lineage>
</organism>
<dbReference type="Proteomes" id="UP000800096">
    <property type="component" value="Unassembled WGS sequence"/>
</dbReference>
<reference evidence="1" key="1">
    <citation type="journal article" date="2020" name="Stud. Mycol.">
        <title>101 Dothideomycetes genomes: a test case for predicting lifestyles and emergence of pathogens.</title>
        <authorList>
            <person name="Haridas S."/>
            <person name="Albert R."/>
            <person name="Binder M."/>
            <person name="Bloem J."/>
            <person name="Labutti K."/>
            <person name="Salamov A."/>
            <person name="Andreopoulos B."/>
            <person name="Baker S."/>
            <person name="Barry K."/>
            <person name="Bills G."/>
            <person name="Bluhm B."/>
            <person name="Cannon C."/>
            <person name="Castanera R."/>
            <person name="Culley D."/>
            <person name="Daum C."/>
            <person name="Ezra D."/>
            <person name="Gonzalez J."/>
            <person name="Henrissat B."/>
            <person name="Kuo A."/>
            <person name="Liang C."/>
            <person name="Lipzen A."/>
            <person name="Lutzoni F."/>
            <person name="Magnuson J."/>
            <person name="Mondo S."/>
            <person name="Nolan M."/>
            <person name="Ohm R."/>
            <person name="Pangilinan J."/>
            <person name="Park H.-J."/>
            <person name="Ramirez L."/>
            <person name="Alfaro M."/>
            <person name="Sun H."/>
            <person name="Tritt A."/>
            <person name="Yoshinaga Y."/>
            <person name="Zwiers L.-H."/>
            <person name="Turgeon B."/>
            <person name="Goodwin S."/>
            <person name="Spatafora J."/>
            <person name="Crous P."/>
            <person name="Grigoriev I."/>
        </authorList>
    </citation>
    <scope>NUCLEOTIDE SEQUENCE</scope>
    <source>
        <strain evidence="1">HMLAC05119</strain>
    </source>
</reference>
<dbReference type="EMBL" id="ML979136">
    <property type="protein sequence ID" value="KAF1915294.1"/>
    <property type="molecule type" value="Genomic_DNA"/>
</dbReference>
<keyword evidence="2" id="KW-1185">Reference proteome</keyword>
<protein>
    <submittedName>
        <fullName evidence="1">Uncharacterized protein</fullName>
    </submittedName>
</protein>
<evidence type="ECO:0000313" key="2">
    <source>
        <dbReference type="Proteomes" id="UP000800096"/>
    </source>
</evidence>
<gene>
    <name evidence="1" type="ORF">BDU57DRAFT_518193</name>
</gene>
<sequence>MRENPIATISQPGLRVYERYVICLWTLTSGFWESAPFVPWSLLAACVSASCRM</sequence>